<dbReference type="GO" id="GO:0006524">
    <property type="term" value="P:alanine catabolic process"/>
    <property type="evidence" value="ECO:0007669"/>
    <property type="project" value="TreeGrafter"/>
</dbReference>
<evidence type="ECO:0000259" key="1">
    <source>
        <dbReference type="SMART" id="SM01002"/>
    </source>
</evidence>
<sequence>MTIANTIRESDLVIGAVLLPGGAKAPKLVKREHLKTMRPGSVFVDVAIDQGGIGETSHPTSHDDPVFIEEGVVHYCVANMPGAYARTSAIALSNATVSYGVQIASQGVVKACEENRAICKGLSIHKKRLTLPVVSETFKMDDEYTETLAALKL</sequence>
<dbReference type="GO" id="GO:0005886">
    <property type="term" value="C:plasma membrane"/>
    <property type="evidence" value="ECO:0007669"/>
    <property type="project" value="TreeGrafter"/>
</dbReference>
<dbReference type="InterPro" id="IPR007698">
    <property type="entry name" value="AlaDH/PNT_NAD(H)-bd"/>
</dbReference>
<dbReference type="SUPFAM" id="SSF51735">
    <property type="entry name" value="NAD(P)-binding Rossmann-fold domains"/>
    <property type="match status" value="1"/>
</dbReference>
<gene>
    <name evidence="2" type="primary">ald_18</name>
    <name evidence="2" type="ORF">SDC9_159033</name>
</gene>
<dbReference type="PANTHER" id="PTHR42795">
    <property type="entry name" value="ALANINE DEHYDROGENASE"/>
    <property type="match status" value="1"/>
</dbReference>
<proteinExistence type="predicted"/>
<dbReference type="EMBL" id="VSSQ01057980">
    <property type="protein sequence ID" value="MPN11725.1"/>
    <property type="molecule type" value="Genomic_DNA"/>
</dbReference>
<evidence type="ECO:0000313" key="2">
    <source>
        <dbReference type="EMBL" id="MPN11725.1"/>
    </source>
</evidence>
<dbReference type="SMART" id="SM01002">
    <property type="entry name" value="AlaDh_PNT_C"/>
    <property type="match status" value="1"/>
</dbReference>
<dbReference type="InterPro" id="IPR036291">
    <property type="entry name" value="NAD(P)-bd_dom_sf"/>
</dbReference>
<feature type="domain" description="Alanine dehydrogenase/pyridine nucleotide transhydrogenase NAD(H)-binding" evidence="1">
    <location>
        <begin position="1"/>
        <end position="76"/>
    </location>
</feature>
<dbReference type="GO" id="GO:0000286">
    <property type="term" value="F:alanine dehydrogenase activity"/>
    <property type="evidence" value="ECO:0007669"/>
    <property type="project" value="UniProtKB-EC"/>
</dbReference>
<protein>
    <submittedName>
        <fullName evidence="2">Alanine dehydrogenase</fullName>
        <ecNumber evidence="2">1.4.1.1</ecNumber>
    </submittedName>
</protein>
<name>A0A645FBI3_9ZZZZ</name>
<dbReference type="AlphaFoldDB" id="A0A645FBI3"/>
<dbReference type="Gene3D" id="3.40.50.720">
    <property type="entry name" value="NAD(P)-binding Rossmann-like Domain"/>
    <property type="match status" value="1"/>
</dbReference>
<comment type="caution">
    <text evidence="2">The sequence shown here is derived from an EMBL/GenBank/DDBJ whole genome shotgun (WGS) entry which is preliminary data.</text>
</comment>
<organism evidence="2">
    <name type="scientific">bioreactor metagenome</name>
    <dbReference type="NCBI Taxonomy" id="1076179"/>
    <lineage>
        <taxon>unclassified sequences</taxon>
        <taxon>metagenomes</taxon>
        <taxon>ecological metagenomes</taxon>
    </lineage>
</organism>
<accession>A0A645FBI3</accession>
<keyword evidence="2" id="KW-0560">Oxidoreductase</keyword>
<reference evidence="2" key="1">
    <citation type="submission" date="2019-08" db="EMBL/GenBank/DDBJ databases">
        <authorList>
            <person name="Kucharzyk K."/>
            <person name="Murdoch R.W."/>
            <person name="Higgins S."/>
            <person name="Loffler F."/>
        </authorList>
    </citation>
    <scope>NUCLEOTIDE SEQUENCE</scope>
</reference>
<dbReference type="PANTHER" id="PTHR42795:SF1">
    <property type="entry name" value="ALANINE DEHYDROGENASE"/>
    <property type="match status" value="1"/>
</dbReference>
<dbReference type="Pfam" id="PF01262">
    <property type="entry name" value="AlaDh_PNT_C"/>
    <property type="match status" value="1"/>
</dbReference>
<dbReference type="EC" id="1.4.1.1" evidence="2"/>